<dbReference type="KEGG" id="sbh:SBI_08633"/>
<keyword evidence="1" id="KW-0805">Transcription regulation</keyword>
<evidence type="ECO:0000256" key="3">
    <source>
        <dbReference type="ARBA" id="ARBA00023163"/>
    </source>
</evidence>
<evidence type="ECO:0000313" key="5">
    <source>
        <dbReference type="EMBL" id="ADI11751.1"/>
    </source>
</evidence>
<dbReference type="InterPro" id="IPR028082">
    <property type="entry name" value="Peripla_BP_I"/>
</dbReference>
<dbReference type="Gene3D" id="1.10.260.40">
    <property type="entry name" value="lambda repressor-like DNA-binding domains"/>
    <property type="match status" value="1"/>
</dbReference>
<evidence type="ECO:0000256" key="1">
    <source>
        <dbReference type="ARBA" id="ARBA00023015"/>
    </source>
</evidence>
<evidence type="ECO:0000256" key="2">
    <source>
        <dbReference type="ARBA" id="ARBA00023125"/>
    </source>
</evidence>
<organism evidence="5 6">
    <name type="scientific">Streptomyces bingchenggensis (strain BCW-1)</name>
    <dbReference type="NCBI Taxonomy" id="749414"/>
    <lineage>
        <taxon>Bacteria</taxon>
        <taxon>Bacillati</taxon>
        <taxon>Actinomycetota</taxon>
        <taxon>Actinomycetes</taxon>
        <taxon>Kitasatosporales</taxon>
        <taxon>Streptomycetaceae</taxon>
        <taxon>Streptomyces</taxon>
    </lineage>
</organism>
<dbReference type="CDD" id="cd06288">
    <property type="entry name" value="PBP1_sucrose_transcription_regulator"/>
    <property type="match status" value="1"/>
</dbReference>
<dbReference type="eggNOG" id="COG1609">
    <property type="taxonomic scope" value="Bacteria"/>
</dbReference>
<dbReference type="SUPFAM" id="SSF47413">
    <property type="entry name" value="lambda repressor-like DNA-binding domains"/>
    <property type="match status" value="1"/>
</dbReference>
<name>D7BW41_STRBB</name>
<dbReference type="EMBL" id="CP002047">
    <property type="protein sequence ID" value="ADI11751.1"/>
    <property type="molecule type" value="Genomic_DNA"/>
</dbReference>
<dbReference type="RefSeq" id="WP_014181200.1">
    <property type="nucleotide sequence ID" value="NC_016582.1"/>
</dbReference>
<evidence type="ECO:0000313" key="6">
    <source>
        <dbReference type="Proteomes" id="UP000000377"/>
    </source>
</evidence>
<feature type="domain" description="HTH lacI-type" evidence="4">
    <location>
        <begin position="7"/>
        <end position="61"/>
    </location>
</feature>
<dbReference type="HOGENOM" id="CLU_037628_6_4_11"/>
<dbReference type="Proteomes" id="UP000000377">
    <property type="component" value="Chromosome"/>
</dbReference>
<dbReference type="InterPro" id="IPR046335">
    <property type="entry name" value="LacI/GalR-like_sensor"/>
</dbReference>
<sequence length="342" mass="36625">MTEKKRVTARDVAAVAGVSPGTVSKALSGKGSVHPDTRERIVEAARGLGLHSLETARDLTVGLVTRDPFDRRTSPVLLGVLETFTEHDIAFLVCDGRGDAIREQHFVESLKRRRVDGILVAGGGSGSFSRPPLRGVEGIPVVYMMTSSTDPDDVSVIPDNQGGAELAVRHLVSTGRRRIACIFGPRREDAAKLKTSATRKALAENGLKLVAEPFYGDWSEQWGRQAALQLIHSGVSVDGIVCGNDVIARGATSALQALDIAVPEEIGVIGFDNWKVMVEGNRPRLSTIDLSLSEVGRAAAAQMVRALRGEEVKKGPIIIECQLVPHESTALPSDPAPRPLNR</sequence>
<dbReference type="SMART" id="SM00354">
    <property type="entry name" value="HTH_LACI"/>
    <property type="match status" value="1"/>
</dbReference>
<dbReference type="PROSITE" id="PS50932">
    <property type="entry name" value="HTH_LACI_2"/>
    <property type="match status" value="1"/>
</dbReference>
<keyword evidence="3" id="KW-0804">Transcription</keyword>
<dbReference type="GO" id="GO:0000976">
    <property type="term" value="F:transcription cis-regulatory region binding"/>
    <property type="evidence" value="ECO:0007669"/>
    <property type="project" value="TreeGrafter"/>
</dbReference>
<dbReference type="InterPro" id="IPR010982">
    <property type="entry name" value="Lambda_DNA-bd_dom_sf"/>
</dbReference>
<dbReference type="Gene3D" id="3.40.50.2300">
    <property type="match status" value="2"/>
</dbReference>
<dbReference type="GO" id="GO:0003700">
    <property type="term" value="F:DNA-binding transcription factor activity"/>
    <property type="evidence" value="ECO:0007669"/>
    <property type="project" value="TreeGrafter"/>
</dbReference>
<keyword evidence="2" id="KW-0238">DNA-binding</keyword>
<dbReference type="Pfam" id="PF13377">
    <property type="entry name" value="Peripla_BP_3"/>
    <property type="match status" value="1"/>
</dbReference>
<dbReference type="Pfam" id="PF00356">
    <property type="entry name" value="LacI"/>
    <property type="match status" value="1"/>
</dbReference>
<protein>
    <submittedName>
        <fullName evidence="5">Transcriptional regulator, LacI family</fullName>
    </submittedName>
</protein>
<reference evidence="5 6" key="1">
    <citation type="journal article" date="2010" name="J. Bacteriol.">
        <title>Genome sequence of the milbemycin-producing bacterium Streptomyces bingchenggensis.</title>
        <authorList>
            <person name="Wang X.J."/>
            <person name="Yan Y.J."/>
            <person name="Zhang B."/>
            <person name="An J."/>
            <person name="Wang J.J."/>
            <person name="Tian J."/>
            <person name="Jiang L."/>
            <person name="Chen Y.H."/>
            <person name="Huang S.X."/>
            <person name="Yin M."/>
            <person name="Zhang J."/>
            <person name="Gao A.L."/>
            <person name="Liu C.X."/>
            <person name="Zhu Z.X."/>
            <person name="Xiang W.S."/>
        </authorList>
    </citation>
    <scope>NUCLEOTIDE SEQUENCE [LARGE SCALE GENOMIC DNA]</scope>
    <source>
        <strain evidence="5 6">BCW-1</strain>
    </source>
</reference>
<dbReference type="PANTHER" id="PTHR30146">
    <property type="entry name" value="LACI-RELATED TRANSCRIPTIONAL REPRESSOR"/>
    <property type="match status" value="1"/>
</dbReference>
<dbReference type="PANTHER" id="PTHR30146:SF109">
    <property type="entry name" value="HTH-TYPE TRANSCRIPTIONAL REGULATOR GALS"/>
    <property type="match status" value="1"/>
</dbReference>
<proteinExistence type="predicted"/>
<accession>D7BW41</accession>
<dbReference type="SUPFAM" id="SSF53822">
    <property type="entry name" value="Periplasmic binding protein-like I"/>
    <property type="match status" value="1"/>
</dbReference>
<dbReference type="PATRIC" id="fig|749414.3.peg.8879"/>
<keyword evidence="6" id="KW-1185">Reference proteome</keyword>
<dbReference type="InterPro" id="IPR000843">
    <property type="entry name" value="HTH_LacI"/>
</dbReference>
<gene>
    <name evidence="5" type="ordered locus">SBI_08633</name>
</gene>
<dbReference type="AlphaFoldDB" id="D7BW41"/>
<evidence type="ECO:0000259" key="4">
    <source>
        <dbReference type="PROSITE" id="PS50932"/>
    </source>
</evidence>
<dbReference type="STRING" id="749414.SBI_08633"/>
<dbReference type="CDD" id="cd01392">
    <property type="entry name" value="HTH_LacI"/>
    <property type="match status" value="1"/>
</dbReference>